<accession>A0A8H3C7P8</accession>
<evidence type="ECO:0000313" key="3">
    <source>
        <dbReference type="Proteomes" id="UP000663850"/>
    </source>
</evidence>
<proteinExistence type="predicted"/>
<protein>
    <submittedName>
        <fullName evidence="2">Uncharacterized protein</fullName>
    </submittedName>
</protein>
<dbReference type="Proteomes" id="UP000663850">
    <property type="component" value="Unassembled WGS sequence"/>
</dbReference>
<reference evidence="2" key="1">
    <citation type="submission" date="2021-01" db="EMBL/GenBank/DDBJ databases">
        <authorList>
            <person name="Kaushik A."/>
        </authorList>
    </citation>
    <scope>NUCLEOTIDE SEQUENCE</scope>
    <source>
        <strain evidence="2">Type strain: AG8-Rh-89/</strain>
    </source>
</reference>
<evidence type="ECO:0000256" key="1">
    <source>
        <dbReference type="SAM" id="MobiDB-lite"/>
    </source>
</evidence>
<feature type="compositionally biased region" description="Basic and acidic residues" evidence="1">
    <location>
        <begin position="97"/>
        <end position="109"/>
    </location>
</feature>
<gene>
    <name evidence="2" type="ORF">RDB_LOCUS69081</name>
</gene>
<dbReference type="EMBL" id="CAJMWZ010003537">
    <property type="protein sequence ID" value="CAE6475885.1"/>
    <property type="molecule type" value="Genomic_DNA"/>
</dbReference>
<feature type="region of interest" description="Disordered" evidence="1">
    <location>
        <begin position="76"/>
        <end position="109"/>
    </location>
</feature>
<dbReference type="AlphaFoldDB" id="A0A8H3C7P8"/>
<sequence length="237" mass="26530">MPRPSNQKLKKRQSGSLGGMAKWMKLEELKEELRGQELLENTQLADPGTLEAIHMPDDLLTEQAEHSQADWEPMVNHVDHQPNFPNSLADPEENEMVSDHEQNSDHGLVDDDVCSEIDNVDEYNPSNDKTQKPTKAQVFRLESIAMIAKPLQNKPPDLEVTKAALQKLEGIIRPRRATGAGFKPPKLDQFVLRRLSAMAVCLWLYCSDSLGEKLSFTRASIMAAVGAAYSVHYAKNL</sequence>
<comment type="caution">
    <text evidence="2">The sequence shown here is derived from an EMBL/GenBank/DDBJ whole genome shotgun (WGS) entry which is preliminary data.</text>
</comment>
<feature type="region of interest" description="Disordered" evidence="1">
    <location>
        <begin position="1"/>
        <end position="20"/>
    </location>
</feature>
<evidence type="ECO:0000313" key="2">
    <source>
        <dbReference type="EMBL" id="CAE6475885.1"/>
    </source>
</evidence>
<organism evidence="2 3">
    <name type="scientific">Rhizoctonia solani</name>
    <dbReference type="NCBI Taxonomy" id="456999"/>
    <lineage>
        <taxon>Eukaryota</taxon>
        <taxon>Fungi</taxon>
        <taxon>Dikarya</taxon>
        <taxon>Basidiomycota</taxon>
        <taxon>Agaricomycotina</taxon>
        <taxon>Agaricomycetes</taxon>
        <taxon>Cantharellales</taxon>
        <taxon>Ceratobasidiaceae</taxon>
        <taxon>Rhizoctonia</taxon>
    </lineage>
</organism>
<name>A0A8H3C7P8_9AGAM</name>